<dbReference type="EMBL" id="JACIDO010000016">
    <property type="protein sequence ID" value="MBB3938073.1"/>
    <property type="molecule type" value="Genomic_DNA"/>
</dbReference>
<keyword evidence="2" id="KW-1185">Reference proteome</keyword>
<sequence length="389" mass="44764">MNDDLEKLMRGGARSELERLYQQQLESRQLLEQHYQPLSREALGLGNMDRLSEALAGARATLQPPGFIEAIRAMNDRQNQMLEGIRGIHELGRYSLPKVPDLAGIMPKIPDLKHLYPNPFPGSQLREAMERMTTPWADQHRLLESVTGFARLQGIGHAINGLQPFHRDLTSALRRDLGDWRDPITWPSVLAVPERRLELYVERGFDPALTDFSPEAFTESAVIAGLGHVEVRRARDMEVVAEDADDADDEDQLRTETAFQHLHRMEVKLRRFIENVMAAAHGPDWPRHRLAPQTLEAWEFKKQKAEDEGGPVYPLIFYADFMDYQAIICRSDDWKNIFAPIFKRKESVRETFQRLHPVRLATMHARFVTPDDALFLMAETLRIMRAISR</sequence>
<name>A0A7W6FWB9_9HYPH</name>
<evidence type="ECO:0000313" key="1">
    <source>
        <dbReference type="EMBL" id="MBB3938073.1"/>
    </source>
</evidence>
<dbReference type="Proteomes" id="UP000531216">
    <property type="component" value="Unassembled WGS sequence"/>
</dbReference>
<dbReference type="OrthoDB" id="8447818at2"/>
<dbReference type="AlphaFoldDB" id="A0A7W6FWB9"/>
<accession>A0A7W6FWB9</accession>
<proteinExistence type="predicted"/>
<organism evidence="1 2">
    <name type="scientific">Aureimonas phyllosphaerae</name>
    <dbReference type="NCBI Taxonomy" id="1166078"/>
    <lineage>
        <taxon>Bacteria</taxon>
        <taxon>Pseudomonadati</taxon>
        <taxon>Pseudomonadota</taxon>
        <taxon>Alphaproteobacteria</taxon>
        <taxon>Hyphomicrobiales</taxon>
        <taxon>Aurantimonadaceae</taxon>
        <taxon>Aureimonas</taxon>
    </lineage>
</organism>
<protein>
    <recommendedName>
        <fullName evidence="3">Swt1-like HEPN domain-containing protein</fullName>
    </recommendedName>
</protein>
<reference evidence="1 2" key="1">
    <citation type="submission" date="2020-08" db="EMBL/GenBank/DDBJ databases">
        <title>Genomic Encyclopedia of Type Strains, Phase IV (KMG-IV): sequencing the most valuable type-strain genomes for metagenomic binning, comparative biology and taxonomic classification.</title>
        <authorList>
            <person name="Goeker M."/>
        </authorList>
    </citation>
    <scope>NUCLEOTIDE SEQUENCE [LARGE SCALE GENOMIC DNA]</scope>
    <source>
        <strain evidence="1 2">DSM 25024</strain>
    </source>
</reference>
<evidence type="ECO:0008006" key="3">
    <source>
        <dbReference type="Google" id="ProtNLM"/>
    </source>
</evidence>
<dbReference type="RefSeq" id="WP_090966294.1">
    <property type="nucleotide sequence ID" value="NZ_FOOA01000026.1"/>
</dbReference>
<gene>
    <name evidence="1" type="ORF">GGR05_004243</name>
</gene>
<evidence type="ECO:0000313" key="2">
    <source>
        <dbReference type="Proteomes" id="UP000531216"/>
    </source>
</evidence>
<comment type="caution">
    <text evidence="1">The sequence shown here is derived from an EMBL/GenBank/DDBJ whole genome shotgun (WGS) entry which is preliminary data.</text>
</comment>